<evidence type="ECO:0000259" key="3">
    <source>
        <dbReference type="Pfam" id="PF13439"/>
    </source>
</evidence>
<dbReference type="GeneID" id="74944731"/>
<dbReference type="PANTHER" id="PTHR12526">
    <property type="entry name" value="GLYCOSYLTRANSFERASE"/>
    <property type="match status" value="1"/>
</dbReference>
<dbReference type="CDD" id="cd03794">
    <property type="entry name" value="GT4_WbuB-like"/>
    <property type="match status" value="1"/>
</dbReference>
<reference evidence="4" key="1">
    <citation type="submission" date="2022-09" db="EMBL/GenBank/DDBJ databases">
        <title>Diverse halophilic archaea isolated from saline environments.</title>
        <authorList>
            <person name="Cui H.-L."/>
        </authorList>
    </citation>
    <scope>NUCLEOTIDE SEQUENCE</scope>
    <source>
        <strain evidence="4">ZS-35-S2</strain>
    </source>
</reference>
<dbReference type="Pfam" id="PF13692">
    <property type="entry name" value="Glyco_trans_1_4"/>
    <property type="match status" value="1"/>
</dbReference>
<dbReference type="PANTHER" id="PTHR12526:SF510">
    <property type="entry name" value="D-INOSITOL 3-PHOSPHATE GLYCOSYLTRANSFERASE"/>
    <property type="match status" value="1"/>
</dbReference>
<dbReference type="Proteomes" id="UP001057580">
    <property type="component" value="Chromosome"/>
</dbReference>
<evidence type="ECO:0000313" key="5">
    <source>
        <dbReference type="Proteomes" id="UP001057580"/>
    </source>
</evidence>
<keyword evidence="5" id="KW-1185">Reference proteome</keyword>
<proteinExistence type="predicted"/>
<dbReference type="Pfam" id="PF13439">
    <property type="entry name" value="Glyco_transf_4"/>
    <property type="match status" value="1"/>
</dbReference>
<dbReference type="EMBL" id="CP104003">
    <property type="protein sequence ID" value="UWM54363.1"/>
    <property type="molecule type" value="Genomic_DNA"/>
</dbReference>
<protein>
    <submittedName>
        <fullName evidence="4">Glycosyltransferase family 4 protein</fullName>
    </submittedName>
</protein>
<gene>
    <name evidence="4" type="ORF">N0B31_19875</name>
</gene>
<dbReference type="GO" id="GO:0016757">
    <property type="term" value="F:glycosyltransferase activity"/>
    <property type="evidence" value="ECO:0007669"/>
    <property type="project" value="UniProtKB-KW"/>
</dbReference>
<name>A0A9E7UAL0_9EURY</name>
<evidence type="ECO:0000256" key="1">
    <source>
        <dbReference type="ARBA" id="ARBA00022676"/>
    </source>
</evidence>
<evidence type="ECO:0000256" key="2">
    <source>
        <dbReference type="ARBA" id="ARBA00022679"/>
    </source>
</evidence>
<accession>A0A9E7UAL0</accession>
<organism evidence="4 5">
    <name type="scientific">Salinirubellus salinus</name>
    <dbReference type="NCBI Taxonomy" id="1364945"/>
    <lineage>
        <taxon>Archaea</taxon>
        <taxon>Methanobacteriati</taxon>
        <taxon>Methanobacteriota</taxon>
        <taxon>Stenosarchaea group</taxon>
        <taxon>Halobacteria</taxon>
        <taxon>Halobacteriales</taxon>
        <taxon>Natronomonadaceae</taxon>
        <taxon>Salinirubellus</taxon>
    </lineage>
</organism>
<dbReference type="InterPro" id="IPR028098">
    <property type="entry name" value="Glyco_trans_4-like_N"/>
</dbReference>
<dbReference type="RefSeq" id="WP_260593383.1">
    <property type="nucleotide sequence ID" value="NZ_CP104003.1"/>
</dbReference>
<dbReference type="SUPFAM" id="SSF53756">
    <property type="entry name" value="UDP-Glycosyltransferase/glycogen phosphorylase"/>
    <property type="match status" value="1"/>
</dbReference>
<dbReference type="Gene3D" id="3.40.50.2000">
    <property type="entry name" value="Glycogen Phosphorylase B"/>
    <property type="match status" value="2"/>
</dbReference>
<dbReference type="AlphaFoldDB" id="A0A9E7UAL0"/>
<keyword evidence="2" id="KW-0808">Transferase</keyword>
<evidence type="ECO:0000313" key="4">
    <source>
        <dbReference type="EMBL" id="UWM54363.1"/>
    </source>
</evidence>
<feature type="domain" description="Glycosyltransferase subfamily 4-like N-terminal" evidence="3">
    <location>
        <begin position="74"/>
        <end position="263"/>
    </location>
</feature>
<sequence length="483" mass="53197">MGTGAREVPRSPPIPTAVVAAGGPHDRHLAGVVATQTRLWVKYLFLDISLVEVSMHVCMLLEGGYPPDIRVTKEATALVAAGHRVTVLCERDAAEPADESRDGIEIRRRRLREAPDGVAGIVRGAKFLASYVRRPCVSGIEDLHVTDPIDVLHVHDLPLGRSALEASERLDLPVVLDLHENWPEAVRQYRGTDTWRRYVETPSYLAGRIAMPIARWKRIERDCVQRADRVITVAEEAKRHYVEDCGADPSDVVVVSNVVDLERFDRDVEPATVDGEFVLSYVGTLGGRHRGIETVLRAMPSLLETIPEAHFLVVGAGAAYEDECRALVSELGLEEQVAFTGWVDFEQIPGYVAASDVCLVTHRSTGHTETTVPHKLSQYMAMGKPVIVTDVGPLERIISESNAGLVVPDGDSDALAREAIELHQRPNFAAELGSNGRQAVEERYNWERGSASLTAMYDELARAECDSTGYRDAEHYRSPEASM</sequence>
<keyword evidence="1" id="KW-0328">Glycosyltransferase</keyword>
<dbReference type="KEGG" id="ssai:N0B31_19875"/>